<accession>A0A1H6FLU1</accession>
<gene>
    <name evidence="1" type="ORF">SAMN02745716_0683</name>
</gene>
<organism evidence="1 2">
    <name type="scientific">Thermoleophilum album</name>
    <dbReference type="NCBI Taxonomy" id="29539"/>
    <lineage>
        <taxon>Bacteria</taxon>
        <taxon>Bacillati</taxon>
        <taxon>Actinomycetota</taxon>
        <taxon>Thermoleophilia</taxon>
        <taxon>Thermoleophilales</taxon>
        <taxon>Thermoleophilaceae</taxon>
        <taxon>Thermoleophilum</taxon>
    </lineage>
</organism>
<dbReference type="EMBL" id="FNWJ01000001">
    <property type="protein sequence ID" value="SEH11180.1"/>
    <property type="molecule type" value="Genomic_DNA"/>
</dbReference>
<name>A0A1H6FLU1_THEAL</name>
<dbReference type="STRING" id="29539.SAMN02745716_0683"/>
<evidence type="ECO:0000313" key="2">
    <source>
        <dbReference type="Proteomes" id="UP000222056"/>
    </source>
</evidence>
<evidence type="ECO:0000313" key="1">
    <source>
        <dbReference type="EMBL" id="SEH11180.1"/>
    </source>
</evidence>
<proteinExistence type="predicted"/>
<dbReference type="Proteomes" id="UP000222056">
    <property type="component" value="Unassembled WGS sequence"/>
</dbReference>
<reference evidence="2" key="1">
    <citation type="submission" date="2016-10" db="EMBL/GenBank/DDBJ databases">
        <authorList>
            <person name="Varghese N."/>
            <person name="Submissions S."/>
        </authorList>
    </citation>
    <scope>NUCLEOTIDE SEQUENCE [LARGE SCALE GENOMIC DNA]</scope>
    <source>
        <strain evidence="2">ATCC 35263</strain>
    </source>
</reference>
<dbReference type="AlphaFoldDB" id="A0A1H6FLU1"/>
<sequence>MILPSGKSVEVVYFRGDPHDERYEDRALHVCVGCGSRLVQPVDWEERGPDHWRVLLWCPNCELHREGVFSQAAVEELDAQLEAGAEQIYRDYRRLVRANMAEEAERFAEALHRDLILPEDF</sequence>
<protein>
    <submittedName>
        <fullName evidence="1">Uncharacterized protein</fullName>
    </submittedName>
</protein>
<keyword evidence="2" id="KW-1185">Reference proteome</keyword>